<comment type="caution">
    <text evidence="1">The sequence shown here is derived from an EMBL/GenBank/DDBJ whole genome shotgun (WGS) entry which is preliminary data.</text>
</comment>
<gene>
    <name evidence="1" type="ORF">SCARUB_02450</name>
</gene>
<accession>A0A1E3X9Z2</accession>
<evidence type="ECO:0000313" key="1">
    <source>
        <dbReference type="EMBL" id="ODS32423.1"/>
    </source>
</evidence>
<dbReference type="EMBL" id="MAYW01000063">
    <property type="protein sequence ID" value="ODS32423.1"/>
    <property type="molecule type" value="Genomic_DNA"/>
</dbReference>
<dbReference type="Proteomes" id="UP000094056">
    <property type="component" value="Unassembled WGS sequence"/>
</dbReference>
<protein>
    <submittedName>
        <fullName evidence="1">Uncharacterized protein</fullName>
    </submittedName>
</protein>
<sequence>MKKIFNEVKSLPEFDKDLKILNKKFRTLKYDLDIFTEKQLRLFHKLGIDNKGIVQISNLSIKYPRIYKARKFACRALKGKGSASGIRVIYAYFEDEDCVEFIEIYYKGDKENEDRERILRHYSKGG</sequence>
<proteinExistence type="predicted"/>
<organism evidence="1 2">
    <name type="scientific">Candidatus Scalindua rubra</name>
    <dbReference type="NCBI Taxonomy" id="1872076"/>
    <lineage>
        <taxon>Bacteria</taxon>
        <taxon>Pseudomonadati</taxon>
        <taxon>Planctomycetota</taxon>
        <taxon>Candidatus Brocadiia</taxon>
        <taxon>Candidatus Brocadiales</taxon>
        <taxon>Candidatus Scalinduaceae</taxon>
        <taxon>Candidatus Scalindua</taxon>
    </lineage>
</organism>
<evidence type="ECO:0000313" key="2">
    <source>
        <dbReference type="Proteomes" id="UP000094056"/>
    </source>
</evidence>
<dbReference type="AlphaFoldDB" id="A0A1E3X9Z2"/>
<reference evidence="1 2" key="1">
    <citation type="submission" date="2016-07" db="EMBL/GenBank/DDBJ databases">
        <title>Draft genome of Scalindua rubra, obtained from a brine-seawater interface in the Red Sea, sheds light on salt adaptation in anammox bacteria.</title>
        <authorList>
            <person name="Speth D.R."/>
            <person name="Lagkouvardos I."/>
            <person name="Wang Y."/>
            <person name="Qian P.-Y."/>
            <person name="Dutilh B.E."/>
            <person name="Jetten M.S."/>
        </authorList>
    </citation>
    <scope>NUCLEOTIDE SEQUENCE [LARGE SCALE GENOMIC DNA]</scope>
    <source>
        <strain evidence="1">BSI-1</strain>
    </source>
</reference>
<name>A0A1E3X9Z2_9BACT</name>